<comment type="caution">
    <text evidence="7">The sequence shown here is derived from an EMBL/GenBank/DDBJ whole genome shotgun (WGS) entry which is preliminary data.</text>
</comment>
<feature type="domain" description="HTH tetR-type" evidence="6">
    <location>
        <begin position="10"/>
        <end position="70"/>
    </location>
</feature>
<organism evidence="7 8">
    <name type="scientific">Halomonas cerina</name>
    <dbReference type="NCBI Taxonomy" id="447424"/>
    <lineage>
        <taxon>Bacteria</taxon>
        <taxon>Pseudomonadati</taxon>
        <taxon>Pseudomonadota</taxon>
        <taxon>Gammaproteobacteria</taxon>
        <taxon>Oceanospirillales</taxon>
        <taxon>Halomonadaceae</taxon>
        <taxon>Halomonas</taxon>
    </lineage>
</organism>
<dbReference type="Proteomes" id="UP000547614">
    <property type="component" value="Unassembled WGS sequence"/>
</dbReference>
<evidence type="ECO:0000259" key="6">
    <source>
        <dbReference type="PROSITE" id="PS50977"/>
    </source>
</evidence>
<evidence type="ECO:0000256" key="5">
    <source>
        <dbReference type="PROSITE-ProRule" id="PRU00335"/>
    </source>
</evidence>
<dbReference type="GO" id="GO:0000976">
    <property type="term" value="F:transcription cis-regulatory region binding"/>
    <property type="evidence" value="ECO:0007669"/>
    <property type="project" value="TreeGrafter"/>
</dbReference>
<accession>A0A839V7R1</accession>
<proteinExistence type="predicted"/>
<dbReference type="Pfam" id="PF00440">
    <property type="entry name" value="TetR_N"/>
    <property type="match status" value="1"/>
</dbReference>
<dbReference type="PRINTS" id="PR00455">
    <property type="entry name" value="HTHTETR"/>
</dbReference>
<protein>
    <submittedName>
        <fullName evidence="7">TetR/AcrR family acrAB operon transcriptional repressor</fullName>
    </submittedName>
</protein>
<keyword evidence="8" id="KW-1185">Reference proteome</keyword>
<evidence type="ECO:0000313" key="7">
    <source>
        <dbReference type="EMBL" id="MBB3191482.1"/>
    </source>
</evidence>
<sequence length="208" mass="23350">MARRTKAEAAATREALLDAAEEMFFDQGVARTSLEQIARHAGMTRGAVYWHFKNKADILHALLDRVHMPFEELIDEIDDPQLAASSPLETIRLASHHALARLEQPRHQRVLSIIIHRCEFFGDINPLQMQEDLARDCYQSLHKHFTRAAEQGLLVDNLSPAMAAHLLQSTLAGLVHDWLHNPEAFSIHRRGCAMVDTLLGLLQASPSA</sequence>
<dbReference type="InterPro" id="IPR050109">
    <property type="entry name" value="HTH-type_TetR-like_transc_reg"/>
</dbReference>
<dbReference type="InterPro" id="IPR036271">
    <property type="entry name" value="Tet_transcr_reg_TetR-rel_C_sf"/>
</dbReference>
<dbReference type="GO" id="GO:0003700">
    <property type="term" value="F:DNA-binding transcription factor activity"/>
    <property type="evidence" value="ECO:0007669"/>
    <property type="project" value="TreeGrafter"/>
</dbReference>
<keyword evidence="4" id="KW-0804">Transcription</keyword>
<dbReference type="Pfam" id="PF08361">
    <property type="entry name" value="TetR_C_2"/>
    <property type="match status" value="1"/>
</dbReference>
<dbReference type="RefSeq" id="WP_183326268.1">
    <property type="nucleotide sequence ID" value="NZ_JACHXP010000014.1"/>
</dbReference>
<evidence type="ECO:0000256" key="2">
    <source>
        <dbReference type="ARBA" id="ARBA00023015"/>
    </source>
</evidence>
<dbReference type="PANTHER" id="PTHR30055">
    <property type="entry name" value="HTH-TYPE TRANSCRIPTIONAL REGULATOR RUTR"/>
    <property type="match status" value="1"/>
</dbReference>
<reference evidence="7 8" key="1">
    <citation type="submission" date="2020-08" db="EMBL/GenBank/DDBJ databases">
        <title>Genomic Encyclopedia of Type Strains, Phase III (KMG-III): the genomes of soil and plant-associated and newly described type strains.</title>
        <authorList>
            <person name="Whitman W."/>
        </authorList>
    </citation>
    <scope>NUCLEOTIDE SEQUENCE [LARGE SCALE GENOMIC DNA]</scope>
    <source>
        <strain evidence="7 8">CECT 7282</strain>
    </source>
</reference>
<dbReference type="SUPFAM" id="SSF46689">
    <property type="entry name" value="Homeodomain-like"/>
    <property type="match status" value="1"/>
</dbReference>
<dbReference type="PROSITE" id="PS50977">
    <property type="entry name" value="HTH_TETR_2"/>
    <property type="match status" value="1"/>
</dbReference>
<name>A0A839V7R1_9GAMM</name>
<dbReference type="EMBL" id="JACHXP010000014">
    <property type="protein sequence ID" value="MBB3191482.1"/>
    <property type="molecule type" value="Genomic_DNA"/>
</dbReference>
<keyword evidence="3 5" id="KW-0238">DNA-binding</keyword>
<keyword evidence="1" id="KW-0678">Repressor</keyword>
<dbReference type="InterPro" id="IPR001647">
    <property type="entry name" value="HTH_TetR"/>
</dbReference>
<evidence type="ECO:0000256" key="4">
    <source>
        <dbReference type="ARBA" id="ARBA00023163"/>
    </source>
</evidence>
<evidence type="ECO:0000256" key="1">
    <source>
        <dbReference type="ARBA" id="ARBA00022491"/>
    </source>
</evidence>
<dbReference type="SUPFAM" id="SSF48498">
    <property type="entry name" value="Tetracyclin repressor-like, C-terminal domain"/>
    <property type="match status" value="1"/>
</dbReference>
<keyword evidence="2" id="KW-0805">Transcription regulation</keyword>
<dbReference type="InterPro" id="IPR009057">
    <property type="entry name" value="Homeodomain-like_sf"/>
</dbReference>
<dbReference type="InterPro" id="IPR013572">
    <property type="entry name" value="Tscrpt_reg_MAATS_C"/>
</dbReference>
<evidence type="ECO:0000313" key="8">
    <source>
        <dbReference type="Proteomes" id="UP000547614"/>
    </source>
</evidence>
<dbReference type="PANTHER" id="PTHR30055:SF240">
    <property type="entry name" value="HTH-TYPE TRANSCRIPTIONAL REGULATOR ACRR"/>
    <property type="match status" value="1"/>
</dbReference>
<dbReference type="AlphaFoldDB" id="A0A839V7R1"/>
<dbReference type="Gene3D" id="1.10.357.10">
    <property type="entry name" value="Tetracycline Repressor, domain 2"/>
    <property type="match status" value="1"/>
</dbReference>
<evidence type="ECO:0000256" key="3">
    <source>
        <dbReference type="ARBA" id="ARBA00023125"/>
    </source>
</evidence>
<feature type="DNA-binding region" description="H-T-H motif" evidence="5">
    <location>
        <begin position="33"/>
        <end position="52"/>
    </location>
</feature>
<gene>
    <name evidence="7" type="ORF">FHR94_002742</name>
</gene>